<evidence type="ECO:0000256" key="1">
    <source>
        <dbReference type="ARBA" id="ARBA00004141"/>
    </source>
</evidence>
<keyword evidence="5 7" id="KW-0472">Membrane</keyword>
<dbReference type="InterPro" id="IPR000620">
    <property type="entry name" value="EamA_dom"/>
</dbReference>
<dbReference type="SUPFAM" id="SSF103481">
    <property type="entry name" value="Multidrug resistance efflux transporter EmrE"/>
    <property type="match status" value="2"/>
</dbReference>
<feature type="transmembrane region" description="Helical" evidence="7">
    <location>
        <begin position="130"/>
        <end position="150"/>
    </location>
</feature>
<evidence type="ECO:0000256" key="5">
    <source>
        <dbReference type="ARBA" id="ARBA00023136"/>
    </source>
</evidence>
<feature type="transmembrane region" description="Helical" evidence="7">
    <location>
        <begin position="179"/>
        <end position="198"/>
    </location>
</feature>
<evidence type="ECO:0000256" key="7">
    <source>
        <dbReference type="SAM" id="Phobius"/>
    </source>
</evidence>
<feature type="transmembrane region" description="Helical" evidence="7">
    <location>
        <begin position="210"/>
        <end position="229"/>
    </location>
</feature>
<evidence type="ECO:0000256" key="3">
    <source>
        <dbReference type="ARBA" id="ARBA00022692"/>
    </source>
</evidence>
<dbReference type="OrthoDB" id="9815120at2"/>
<comment type="subcellular location">
    <subcellularLocation>
        <location evidence="1">Membrane</location>
        <topology evidence="1">Multi-pass membrane protein</topology>
    </subcellularLocation>
</comment>
<keyword evidence="4 7" id="KW-1133">Transmembrane helix</keyword>
<accession>A0A255H7R8</accession>
<feature type="transmembrane region" description="Helical" evidence="7">
    <location>
        <begin position="106"/>
        <end position="124"/>
    </location>
</feature>
<evidence type="ECO:0000256" key="6">
    <source>
        <dbReference type="SAM" id="MobiDB-lite"/>
    </source>
</evidence>
<feature type="compositionally biased region" description="Basic and acidic residues" evidence="6">
    <location>
        <begin position="1"/>
        <end position="10"/>
    </location>
</feature>
<comment type="similarity">
    <text evidence="2">Belongs to the EamA transporter family.</text>
</comment>
<feature type="transmembrane region" description="Helical" evidence="7">
    <location>
        <begin position="297"/>
        <end position="314"/>
    </location>
</feature>
<comment type="caution">
    <text evidence="9">The sequence shown here is derived from an EMBL/GenBank/DDBJ whole genome shotgun (WGS) entry which is preliminary data.</text>
</comment>
<dbReference type="AlphaFoldDB" id="A0A255H7R8"/>
<dbReference type="EMBL" id="NMVQ01000009">
    <property type="protein sequence ID" value="OYO22764.1"/>
    <property type="molecule type" value="Genomic_DNA"/>
</dbReference>
<feature type="transmembrane region" description="Helical" evidence="7">
    <location>
        <begin position="48"/>
        <end position="66"/>
    </location>
</feature>
<dbReference type="InterPro" id="IPR050638">
    <property type="entry name" value="AA-Vitamin_Transporters"/>
</dbReference>
<feature type="domain" description="EamA" evidence="8">
    <location>
        <begin position="180"/>
        <end position="312"/>
    </location>
</feature>
<feature type="transmembrane region" description="Helical" evidence="7">
    <location>
        <begin position="241"/>
        <end position="259"/>
    </location>
</feature>
<evidence type="ECO:0000256" key="4">
    <source>
        <dbReference type="ARBA" id="ARBA00022989"/>
    </source>
</evidence>
<dbReference type="Proteomes" id="UP000216311">
    <property type="component" value="Unassembled WGS sequence"/>
</dbReference>
<evidence type="ECO:0000313" key="9">
    <source>
        <dbReference type="EMBL" id="OYO22764.1"/>
    </source>
</evidence>
<feature type="transmembrane region" description="Helical" evidence="7">
    <location>
        <begin position="157"/>
        <end position="173"/>
    </location>
</feature>
<proteinExistence type="inferred from homology"/>
<feature type="transmembrane region" description="Helical" evidence="7">
    <location>
        <begin position="78"/>
        <end position="94"/>
    </location>
</feature>
<dbReference type="InterPro" id="IPR037185">
    <property type="entry name" value="EmrE-like"/>
</dbReference>
<evidence type="ECO:0000259" key="8">
    <source>
        <dbReference type="Pfam" id="PF00892"/>
    </source>
</evidence>
<reference evidence="9 10" key="1">
    <citation type="submission" date="2017-07" db="EMBL/GenBank/DDBJ databases">
        <title>Draft whole genome sequences of clinical Proprionibacteriaceae strains.</title>
        <authorList>
            <person name="Bernier A.-M."/>
            <person name="Bernard K."/>
            <person name="Domingo M.-C."/>
        </authorList>
    </citation>
    <scope>NUCLEOTIDE SEQUENCE [LARGE SCALE GENOMIC DNA]</scope>
    <source>
        <strain evidence="9 10">NML 130396</strain>
    </source>
</reference>
<protein>
    <submittedName>
        <fullName evidence="9">EamA family transporter</fullName>
    </submittedName>
</protein>
<dbReference type="Pfam" id="PF00892">
    <property type="entry name" value="EamA"/>
    <property type="match status" value="1"/>
</dbReference>
<feature type="region of interest" description="Disordered" evidence="6">
    <location>
        <begin position="1"/>
        <end position="21"/>
    </location>
</feature>
<keyword evidence="10" id="KW-1185">Reference proteome</keyword>
<organism evidence="9 10">
    <name type="scientific">Enemella dayhoffiae</name>
    <dbReference type="NCBI Taxonomy" id="2016507"/>
    <lineage>
        <taxon>Bacteria</taxon>
        <taxon>Bacillati</taxon>
        <taxon>Actinomycetota</taxon>
        <taxon>Actinomycetes</taxon>
        <taxon>Propionibacteriales</taxon>
        <taxon>Propionibacteriaceae</taxon>
        <taxon>Enemella</taxon>
    </lineage>
</organism>
<evidence type="ECO:0000313" key="10">
    <source>
        <dbReference type="Proteomes" id="UP000216311"/>
    </source>
</evidence>
<feature type="transmembrane region" description="Helical" evidence="7">
    <location>
        <begin position="271"/>
        <end position="291"/>
    </location>
</feature>
<sequence length="323" mass="33072">MGRRAGRDRGTGGGAARRGTAASAYARNGPGLVNIAADVDRAERGVPAWLLVLASIVSVQVGAAIAKGLFGQVSPSTMVWLRLATSTVVLLALARPRLRGRTRSDWVVVAGFGAVLALMNWAIYQSFARIPLGLAVTIEFLGPLTVAVLGSRRARDLIWAALAAVGVLLLGFGPVTLDWIGVGLAVLAGAAWAGYILLSGRTGQRWSGVSGLAVASTIATGLASVPMLADGGAADLCNGHVWLIGAAVGLLSSVVPYSLELTALRRMPARTFGILMSLEPAAAALAALLLLGERLGVIEWIAMACVVIASIGATRSAGPKPVD</sequence>
<dbReference type="GO" id="GO:0016020">
    <property type="term" value="C:membrane"/>
    <property type="evidence" value="ECO:0007669"/>
    <property type="project" value="UniProtKB-SubCell"/>
</dbReference>
<keyword evidence="3 7" id="KW-0812">Transmembrane</keyword>
<dbReference type="PANTHER" id="PTHR32322:SF2">
    <property type="entry name" value="EAMA DOMAIN-CONTAINING PROTEIN"/>
    <property type="match status" value="1"/>
</dbReference>
<name>A0A255H7R8_9ACTN</name>
<gene>
    <name evidence="9" type="ORF">CGZ93_06850</name>
</gene>
<evidence type="ECO:0000256" key="2">
    <source>
        <dbReference type="ARBA" id="ARBA00007362"/>
    </source>
</evidence>
<dbReference type="PANTHER" id="PTHR32322">
    <property type="entry name" value="INNER MEMBRANE TRANSPORTER"/>
    <property type="match status" value="1"/>
</dbReference>